<dbReference type="AlphaFoldDB" id="A0A1K2HVH7"/>
<feature type="compositionally biased region" description="Polar residues" evidence="1">
    <location>
        <begin position="12"/>
        <end position="24"/>
    </location>
</feature>
<evidence type="ECO:0000313" key="2">
    <source>
        <dbReference type="EMBL" id="SFZ82757.1"/>
    </source>
</evidence>
<evidence type="ECO:0000313" key="3">
    <source>
        <dbReference type="Proteomes" id="UP000183447"/>
    </source>
</evidence>
<accession>A0A1K2HVH7</accession>
<evidence type="ECO:0000256" key="1">
    <source>
        <dbReference type="SAM" id="MobiDB-lite"/>
    </source>
</evidence>
<feature type="region of interest" description="Disordered" evidence="1">
    <location>
        <begin position="1"/>
        <end position="33"/>
    </location>
</feature>
<proteinExistence type="predicted"/>
<dbReference type="Proteomes" id="UP000183447">
    <property type="component" value="Unassembled WGS sequence"/>
</dbReference>
<dbReference type="EMBL" id="FPKU01000001">
    <property type="protein sequence ID" value="SFZ82757.1"/>
    <property type="molecule type" value="Genomic_DNA"/>
</dbReference>
<name>A0A1K2HVH7_9HYPH</name>
<sequence>MQAQTLLVAGDSQASAPETRQSGSRPVLQETPLPPTYLLARDHLQRAASMLRDEDIHSLQLRQIIERTIQLMDETPHRPQRPRNNVLDFETFRALLRNE</sequence>
<dbReference type="STRING" id="665118.SAMN02983003_1259"/>
<protein>
    <submittedName>
        <fullName evidence="2">Uncharacterized protein</fullName>
    </submittedName>
</protein>
<gene>
    <name evidence="2" type="ORF">SAMN02983003_1259</name>
</gene>
<keyword evidence="3" id="KW-1185">Reference proteome</keyword>
<organism evidence="2 3">
    <name type="scientific">Devosia enhydra</name>
    <dbReference type="NCBI Taxonomy" id="665118"/>
    <lineage>
        <taxon>Bacteria</taxon>
        <taxon>Pseudomonadati</taxon>
        <taxon>Pseudomonadota</taxon>
        <taxon>Alphaproteobacteria</taxon>
        <taxon>Hyphomicrobiales</taxon>
        <taxon>Devosiaceae</taxon>
        <taxon>Devosia</taxon>
    </lineage>
</organism>
<reference evidence="2 3" key="1">
    <citation type="submission" date="2016-11" db="EMBL/GenBank/DDBJ databases">
        <authorList>
            <person name="Jaros S."/>
            <person name="Januszkiewicz K."/>
            <person name="Wedrychowicz H."/>
        </authorList>
    </citation>
    <scope>NUCLEOTIDE SEQUENCE [LARGE SCALE GENOMIC DNA]</scope>
    <source>
        <strain evidence="2 3">ATCC 23634</strain>
    </source>
</reference>